<organism evidence="13 14">
    <name type="scientific">Eruca vesicaria subsp. sativa</name>
    <name type="common">Garden rocket</name>
    <name type="synonym">Eruca sativa</name>
    <dbReference type="NCBI Taxonomy" id="29727"/>
    <lineage>
        <taxon>Eukaryota</taxon>
        <taxon>Viridiplantae</taxon>
        <taxon>Streptophyta</taxon>
        <taxon>Embryophyta</taxon>
        <taxon>Tracheophyta</taxon>
        <taxon>Spermatophyta</taxon>
        <taxon>Magnoliopsida</taxon>
        <taxon>eudicotyledons</taxon>
        <taxon>Gunneridae</taxon>
        <taxon>Pentapetalae</taxon>
        <taxon>rosids</taxon>
        <taxon>malvids</taxon>
        <taxon>Brassicales</taxon>
        <taxon>Brassicaceae</taxon>
        <taxon>Brassiceae</taxon>
        <taxon>Eruca</taxon>
    </lineage>
</organism>
<comment type="catalytic activity">
    <reaction evidence="9">
        <text>a long chain fatty alcohol + a fatty acyl-CoA = a long-chain alcohol wax ester + CoA</text>
        <dbReference type="Rhea" id="RHEA:38443"/>
        <dbReference type="ChEBI" id="CHEBI:17135"/>
        <dbReference type="ChEBI" id="CHEBI:57287"/>
        <dbReference type="ChEBI" id="CHEBI:77636"/>
        <dbReference type="ChEBI" id="CHEBI:235323"/>
        <dbReference type="EC" id="2.3.1.75"/>
    </reaction>
</comment>
<evidence type="ECO:0000256" key="1">
    <source>
        <dbReference type="ARBA" id="ARBA00004162"/>
    </source>
</evidence>
<evidence type="ECO:0000256" key="2">
    <source>
        <dbReference type="ARBA" id="ARBA00004586"/>
    </source>
</evidence>
<evidence type="ECO:0000256" key="3">
    <source>
        <dbReference type="ARBA" id="ARBA00004771"/>
    </source>
</evidence>
<accession>A0ABC8KU78</accession>
<evidence type="ECO:0000259" key="11">
    <source>
        <dbReference type="Pfam" id="PF03007"/>
    </source>
</evidence>
<dbReference type="Pfam" id="PF03007">
    <property type="entry name" value="WS_DGAT_cat"/>
    <property type="match status" value="1"/>
</dbReference>
<evidence type="ECO:0000313" key="14">
    <source>
        <dbReference type="Proteomes" id="UP001642260"/>
    </source>
</evidence>
<dbReference type="InterPro" id="IPR009721">
    <property type="entry name" value="O-acyltransferase_WSD1_C"/>
</dbReference>
<protein>
    <recommendedName>
        <fullName evidence="15">Diacylglycerol O-acyltransferase</fullName>
    </recommendedName>
</protein>
<evidence type="ECO:0000259" key="12">
    <source>
        <dbReference type="Pfam" id="PF06974"/>
    </source>
</evidence>
<feature type="domain" description="O-acyltransferase WSD1 C-terminal" evidence="12">
    <location>
        <begin position="317"/>
        <end position="461"/>
    </location>
</feature>
<dbReference type="Gene3D" id="3.30.559.10">
    <property type="entry name" value="Chloramphenicol acetyltransferase-like domain"/>
    <property type="match status" value="1"/>
</dbReference>
<dbReference type="SUPFAM" id="SSF52777">
    <property type="entry name" value="CoA-dependent acyltransferases"/>
    <property type="match status" value="1"/>
</dbReference>
<dbReference type="PANTHER" id="PTHR31650:SF25">
    <property type="entry name" value="WAX ESTER SYNTHASE_DIACYLGLYCEROL ACYLTRANSFERASE 2"/>
    <property type="match status" value="1"/>
</dbReference>
<evidence type="ECO:0000313" key="13">
    <source>
        <dbReference type="EMBL" id="CAH8359375.1"/>
    </source>
</evidence>
<evidence type="ECO:0008006" key="15">
    <source>
        <dbReference type="Google" id="ProtNLM"/>
    </source>
</evidence>
<dbReference type="EMBL" id="CAKOAT010264042">
    <property type="protein sequence ID" value="CAH8359375.1"/>
    <property type="molecule type" value="Genomic_DNA"/>
</dbReference>
<comment type="caution">
    <text evidence="13">The sequence shown here is derived from an EMBL/GenBank/DDBJ whole genome shotgun (WGS) entry which is preliminary data.</text>
</comment>
<comment type="pathway">
    <text evidence="4">Lipid metabolism.</text>
</comment>
<proteinExistence type="inferred from homology"/>
<comment type="catalytic activity">
    <reaction evidence="10">
        <text>an acyl-CoA + a 1,2-diacyl-sn-glycerol = a triacyl-sn-glycerol + CoA</text>
        <dbReference type="Rhea" id="RHEA:10868"/>
        <dbReference type="ChEBI" id="CHEBI:17815"/>
        <dbReference type="ChEBI" id="CHEBI:57287"/>
        <dbReference type="ChEBI" id="CHEBI:58342"/>
        <dbReference type="ChEBI" id="CHEBI:64615"/>
        <dbReference type="EC" id="2.3.1.20"/>
    </reaction>
</comment>
<sequence>MSIKRQVTEGEEPVSPFAKIFSYQRSVANIVTFGLKIEVDPPIFVEGLKNTLINHPRFSSILVTRHGESKWIPTKVKVEDHVIVPEIDPYIENPDEFLENYTSNMALSPMDMSQPLWEFHLLKLKTSLAESVVVARFHHSLGDGMSLMSLLLACTRKVCDPEAFPTFVAPKKSKAKNACWSLVAWLWFLVRTTFHTCVELFNALVFMCFPRDSAICLSGKPGASRSIDKIIHQIIPLDDVKNVKNAMKMTVNDVVFGMVQAGLSRYLNQRYDLETTSDTRKTLDKLCHRGAVIFNLRPNRDIEDLANMMAKGSKCRWGNSLGYVIIPLWLKPEDDMLEYVRQAKTTMDRKKLSLEPLFSYGLLKLTMDFLGIKAVRNILNRLFHNTTMIFSNVVGPAEEISFFGHQISYFAGSVSGISQALIINVQSYVDKLIINLAVDSDVIPDPHHLCDLIIESLSMMKSAASENICHASEV</sequence>
<feature type="domain" description="O-acyltransferase WSD1-like N-terminal" evidence="11">
    <location>
        <begin position="98"/>
        <end position="255"/>
    </location>
</feature>
<reference evidence="13 14" key="1">
    <citation type="submission" date="2022-03" db="EMBL/GenBank/DDBJ databases">
        <authorList>
            <person name="Macdonald S."/>
            <person name="Ahmed S."/>
            <person name="Newling K."/>
        </authorList>
    </citation>
    <scope>NUCLEOTIDE SEQUENCE [LARGE SCALE GENOMIC DNA]</scope>
</reference>
<dbReference type="AlphaFoldDB" id="A0ABC8KU78"/>
<keyword evidence="7" id="KW-0012">Acyltransferase</keyword>
<dbReference type="InterPro" id="IPR045034">
    <property type="entry name" value="O-acyltransferase_WSD1-like"/>
</dbReference>
<evidence type="ECO:0000256" key="4">
    <source>
        <dbReference type="ARBA" id="ARBA00005189"/>
    </source>
</evidence>
<dbReference type="Pfam" id="PF06974">
    <property type="entry name" value="WS_DGAT_C"/>
    <property type="match status" value="1"/>
</dbReference>
<gene>
    <name evidence="13" type="ORF">ERUC_LOCUS25131</name>
</gene>
<evidence type="ECO:0000256" key="10">
    <source>
        <dbReference type="ARBA" id="ARBA00048109"/>
    </source>
</evidence>
<comment type="subcellular location">
    <subcellularLocation>
        <location evidence="1">Cell membrane</location>
        <topology evidence="1">Single-pass membrane protein</topology>
    </subcellularLocation>
    <subcellularLocation>
        <location evidence="2">Endoplasmic reticulum membrane</location>
    </subcellularLocation>
</comment>
<dbReference type="InterPro" id="IPR004255">
    <property type="entry name" value="O-acyltransferase_WSD1_N"/>
</dbReference>
<comment type="pathway">
    <text evidence="3">Glycerolipid metabolism; triacylglycerol biosynthesis.</text>
</comment>
<comment type="similarity">
    <text evidence="8">In the N-terminal section; belongs to the long-chain O-acyltransferase family.</text>
</comment>
<evidence type="ECO:0000256" key="5">
    <source>
        <dbReference type="ARBA" id="ARBA00022679"/>
    </source>
</evidence>
<dbReference type="InterPro" id="IPR023213">
    <property type="entry name" value="CAT-like_dom_sf"/>
</dbReference>
<evidence type="ECO:0000256" key="8">
    <source>
        <dbReference type="ARBA" id="ARBA00024360"/>
    </source>
</evidence>
<evidence type="ECO:0000256" key="6">
    <source>
        <dbReference type="ARBA" id="ARBA00022824"/>
    </source>
</evidence>
<name>A0ABC8KU78_ERUVS</name>
<dbReference type="GO" id="GO:0004144">
    <property type="term" value="F:diacylglycerol O-acyltransferase activity"/>
    <property type="evidence" value="ECO:0007669"/>
    <property type="project" value="UniProtKB-EC"/>
</dbReference>
<keyword evidence="5" id="KW-0808">Transferase</keyword>
<evidence type="ECO:0000256" key="7">
    <source>
        <dbReference type="ARBA" id="ARBA00023315"/>
    </source>
</evidence>
<dbReference type="GO" id="GO:0047196">
    <property type="term" value="F:long-chain-alcohol O-fatty-acyltransferase activity"/>
    <property type="evidence" value="ECO:0007669"/>
    <property type="project" value="UniProtKB-EC"/>
</dbReference>
<dbReference type="Proteomes" id="UP001642260">
    <property type="component" value="Unassembled WGS sequence"/>
</dbReference>
<keyword evidence="6" id="KW-0256">Endoplasmic reticulum</keyword>
<dbReference type="GO" id="GO:0005789">
    <property type="term" value="C:endoplasmic reticulum membrane"/>
    <property type="evidence" value="ECO:0007669"/>
    <property type="project" value="UniProtKB-SubCell"/>
</dbReference>
<dbReference type="PANTHER" id="PTHR31650">
    <property type="entry name" value="O-ACYLTRANSFERASE (WSD1-LIKE) FAMILY PROTEIN"/>
    <property type="match status" value="1"/>
</dbReference>
<keyword evidence="14" id="KW-1185">Reference proteome</keyword>
<dbReference type="GO" id="GO:0005886">
    <property type="term" value="C:plasma membrane"/>
    <property type="evidence" value="ECO:0007669"/>
    <property type="project" value="UniProtKB-SubCell"/>
</dbReference>
<evidence type="ECO:0000256" key="9">
    <source>
        <dbReference type="ARBA" id="ARBA00047604"/>
    </source>
</evidence>